<accession>A0A0N4U0U1</accession>
<reference evidence="1 3" key="2">
    <citation type="submission" date="2018-11" db="EMBL/GenBank/DDBJ databases">
        <authorList>
            <consortium name="Pathogen Informatics"/>
        </authorList>
    </citation>
    <scope>NUCLEOTIDE SEQUENCE [LARGE SCALE GENOMIC DNA]</scope>
</reference>
<dbReference type="EMBL" id="UYYG01001150">
    <property type="protein sequence ID" value="VDN54572.1"/>
    <property type="molecule type" value="Genomic_DNA"/>
</dbReference>
<dbReference type="WBParaSite" id="DME_0000018501-mRNA-1">
    <property type="protein sequence ID" value="DME_0000018501-mRNA-1"/>
    <property type="gene ID" value="DME_0000018501"/>
</dbReference>
<reference evidence="4" key="1">
    <citation type="submission" date="2017-02" db="UniProtKB">
        <authorList>
            <consortium name="WormBaseParasite"/>
        </authorList>
    </citation>
    <scope>IDENTIFICATION</scope>
</reference>
<keyword evidence="3" id="KW-1185">Reference proteome</keyword>
<evidence type="ECO:0000313" key="3">
    <source>
        <dbReference type="Proteomes" id="UP000274756"/>
    </source>
</evidence>
<evidence type="ECO:0000313" key="1">
    <source>
        <dbReference type="EMBL" id="VDN54572.1"/>
    </source>
</evidence>
<protein>
    <submittedName>
        <fullName evidence="4">Mannonate dehydratase</fullName>
    </submittedName>
</protein>
<name>A0A0N4U0U1_DRAME</name>
<evidence type="ECO:0000313" key="2">
    <source>
        <dbReference type="Proteomes" id="UP000038040"/>
    </source>
</evidence>
<proteinExistence type="predicted"/>
<evidence type="ECO:0000313" key="4">
    <source>
        <dbReference type="WBParaSite" id="DME_0000018501-mRNA-1"/>
    </source>
</evidence>
<gene>
    <name evidence="1" type="ORF">DME_LOCUS4545</name>
</gene>
<dbReference type="Proteomes" id="UP000038040">
    <property type="component" value="Unplaced"/>
</dbReference>
<dbReference type="Proteomes" id="UP000274756">
    <property type="component" value="Unassembled WGS sequence"/>
</dbReference>
<dbReference type="AlphaFoldDB" id="A0A0N4U0U1"/>
<organism evidence="2 4">
    <name type="scientific">Dracunculus medinensis</name>
    <name type="common">Guinea worm</name>
    <dbReference type="NCBI Taxonomy" id="318479"/>
    <lineage>
        <taxon>Eukaryota</taxon>
        <taxon>Metazoa</taxon>
        <taxon>Ecdysozoa</taxon>
        <taxon>Nematoda</taxon>
        <taxon>Chromadorea</taxon>
        <taxon>Rhabditida</taxon>
        <taxon>Spirurina</taxon>
        <taxon>Dracunculoidea</taxon>
        <taxon>Dracunculidae</taxon>
        <taxon>Dracunculus</taxon>
    </lineage>
</organism>
<sequence length="80" mass="8779">MHPNQAGFGPGYCIEQISKNVKEGVGTPFRIILEHHFTSEIHHNCFNDFAAALDSAGGLALGKMMECDDVLKNSVRLFDS</sequence>